<protein>
    <recommendedName>
        <fullName evidence="10">Chromate transporter</fullName>
    </recommendedName>
</protein>
<dbReference type="Proteomes" id="UP000070544">
    <property type="component" value="Unassembled WGS sequence"/>
</dbReference>
<dbReference type="AlphaFoldDB" id="A0A139A0E8"/>
<name>A0A139A0E8_GONPJ</name>
<evidence type="ECO:0000256" key="5">
    <source>
        <dbReference type="ARBA" id="ARBA00022989"/>
    </source>
</evidence>
<dbReference type="STRING" id="1344416.A0A139A0E8"/>
<gene>
    <name evidence="8" type="ORF">M427DRAFT_192268</name>
</gene>
<dbReference type="GO" id="GO:0015109">
    <property type="term" value="F:chromate transmembrane transporter activity"/>
    <property type="evidence" value="ECO:0007669"/>
    <property type="project" value="InterPro"/>
</dbReference>
<comment type="similarity">
    <text evidence="2">Belongs to the chromate ion transporter (CHR) (TC 2.A.51) family.</text>
</comment>
<evidence type="ECO:0000256" key="2">
    <source>
        <dbReference type="ARBA" id="ARBA00005262"/>
    </source>
</evidence>
<accession>A0A139A0E8</accession>
<keyword evidence="6" id="KW-0472">Membrane</keyword>
<proteinExistence type="inferred from homology"/>
<feature type="region of interest" description="Disordered" evidence="7">
    <location>
        <begin position="1"/>
        <end position="36"/>
    </location>
</feature>
<evidence type="ECO:0000313" key="9">
    <source>
        <dbReference type="Proteomes" id="UP000070544"/>
    </source>
</evidence>
<dbReference type="OrthoDB" id="2160638at2759"/>
<dbReference type="GO" id="GO:0005886">
    <property type="term" value="C:plasma membrane"/>
    <property type="evidence" value="ECO:0007669"/>
    <property type="project" value="UniProtKB-SubCell"/>
</dbReference>
<keyword evidence="9" id="KW-1185">Reference proteome</keyword>
<evidence type="ECO:0000256" key="3">
    <source>
        <dbReference type="ARBA" id="ARBA00022475"/>
    </source>
</evidence>
<keyword evidence="4" id="KW-0812">Transmembrane</keyword>
<sequence>MSLQPAPNDRVITRRRSRVDYTGADSTSCLPDADEGNLSFNLSYGAELQIVPEIDTMDVDEEDVHLPQFESHAQPHQVAPDCERGSVLKEEQEGKRPPSRSRSQTARETENDQPTIPLTSRQGIALVIVWVLFFAASAAPATLRPASLPIPILLLFTFWFTGCVSFGGLAVVVPLLQNWLTSGDHALMKESDFIVGVAVTNAIPGPVYNFSGTLCLCTCKSFRPERNSFGAGYFGAVAMKGAPSGAIAAILCWIGLFGPGLILITSVLPLWSRLRSHPLSRLIFSGFNSAAVGLLFSAFYGLWRKGVTPVGTSSCLSRSVGDYPVYVALSSAAFVGVGYLRISSPLVVLLGGVAGIIEYAVR</sequence>
<feature type="compositionally biased region" description="Basic and acidic residues" evidence="7">
    <location>
        <begin position="87"/>
        <end position="96"/>
    </location>
</feature>
<keyword evidence="3" id="KW-1003">Cell membrane</keyword>
<comment type="subcellular location">
    <subcellularLocation>
        <location evidence="1">Cell membrane</location>
        <topology evidence="1">Multi-pass membrane protein</topology>
    </subcellularLocation>
</comment>
<dbReference type="InterPro" id="IPR003370">
    <property type="entry name" value="Chromate_transpt"/>
</dbReference>
<evidence type="ECO:0000256" key="6">
    <source>
        <dbReference type="ARBA" id="ARBA00023136"/>
    </source>
</evidence>
<evidence type="ECO:0008006" key="10">
    <source>
        <dbReference type="Google" id="ProtNLM"/>
    </source>
</evidence>
<dbReference type="PANTHER" id="PTHR33567:SF3">
    <property type="entry name" value="CHROMATE ION TRANSPORTER (EUROFUNG)"/>
    <property type="match status" value="1"/>
</dbReference>
<dbReference type="PANTHER" id="PTHR33567">
    <property type="entry name" value="CHROMATE ION TRANSPORTER (EUROFUNG)"/>
    <property type="match status" value="1"/>
</dbReference>
<reference evidence="8 9" key="1">
    <citation type="journal article" date="2015" name="Genome Biol. Evol.">
        <title>Phylogenomic analyses indicate that early fungi evolved digesting cell walls of algal ancestors of land plants.</title>
        <authorList>
            <person name="Chang Y."/>
            <person name="Wang S."/>
            <person name="Sekimoto S."/>
            <person name="Aerts A.L."/>
            <person name="Choi C."/>
            <person name="Clum A."/>
            <person name="LaButti K.M."/>
            <person name="Lindquist E.A."/>
            <person name="Yee Ngan C."/>
            <person name="Ohm R.A."/>
            <person name="Salamov A.A."/>
            <person name="Grigoriev I.V."/>
            <person name="Spatafora J.W."/>
            <person name="Berbee M.L."/>
        </authorList>
    </citation>
    <scope>NUCLEOTIDE SEQUENCE [LARGE SCALE GENOMIC DNA]</scope>
    <source>
        <strain evidence="8 9">JEL478</strain>
    </source>
</reference>
<organism evidence="8 9">
    <name type="scientific">Gonapodya prolifera (strain JEL478)</name>
    <name type="common">Monoblepharis prolifera</name>
    <dbReference type="NCBI Taxonomy" id="1344416"/>
    <lineage>
        <taxon>Eukaryota</taxon>
        <taxon>Fungi</taxon>
        <taxon>Fungi incertae sedis</taxon>
        <taxon>Chytridiomycota</taxon>
        <taxon>Chytridiomycota incertae sedis</taxon>
        <taxon>Monoblepharidomycetes</taxon>
        <taxon>Monoblepharidales</taxon>
        <taxon>Gonapodyaceae</taxon>
        <taxon>Gonapodya</taxon>
    </lineage>
</organism>
<evidence type="ECO:0000256" key="7">
    <source>
        <dbReference type="SAM" id="MobiDB-lite"/>
    </source>
</evidence>
<evidence type="ECO:0000256" key="4">
    <source>
        <dbReference type="ARBA" id="ARBA00022692"/>
    </source>
</evidence>
<keyword evidence="5" id="KW-1133">Transmembrane helix</keyword>
<dbReference type="Pfam" id="PF02417">
    <property type="entry name" value="Chromate_transp"/>
    <property type="match status" value="1"/>
</dbReference>
<dbReference type="EMBL" id="KQ965838">
    <property type="protein sequence ID" value="KXS10108.1"/>
    <property type="molecule type" value="Genomic_DNA"/>
</dbReference>
<evidence type="ECO:0000313" key="8">
    <source>
        <dbReference type="EMBL" id="KXS10108.1"/>
    </source>
</evidence>
<feature type="region of interest" description="Disordered" evidence="7">
    <location>
        <begin position="87"/>
        <end position="116"/>
    </location>
</feature>
<evidence type="ECO:0000256" key="1">
    <source>
        <dbReference type="ARBA" id="ARBA00004651"/>
    </source>
</evidence>